<dbReference type="Proteomes" id="UP000325315">
    <property type="component" value="Unassembled WGS sequence"/>
</dbReference>
<reference evidence="2" key="1">
    <citation type="submission" date="2019-08" db="EMBL/GenBank/DDBJ databases">
        <authorList>
            <person name="Liu F."/>
        </authorList>
    </citation>
    <scope>NUCLEOTIDE SEQUENCE [LARGE SCALE GENOMIC DNA]</scope>
    <source>
        <strain evidence="2">PA1801</strain>
        <tissue evidence="2">Leaf</tissue>
    </source>
</reference>
<evidence type="ECO:0000313" key="3">
    <source>
        <dbReference type="Proteomes" id="UP000325315"/>
    </source>
</evidence>
<keyword evidence="3" id="KW-1185">Reference proteome</keyword>
<gene>
    <name evidence="2" type="ORF">EPI10_014837</name>
</gene>
<dbReference type="SUPFAM" id="SSF56672">
    <property type="entry name" value="DNA/RNA polymerases"/>
    <property type="match status" value="1"/>
</dbReference>
<protein>
    <submittedName>
        <fullName evidence="2">Retrovirus-related Pol polyprotein from transposon TNT 1-94</fullName>
    </submittedName>
</protein>
<dbReference type="AlphaFoldDB" id="A0A5B6VIV7"/>
<name>A0A5B6VIV7_9ROSI</name>
<dbReference type="PANTHER" id="PTHR11439:SF502">
    <property type="entry name" value="SECRETED RXLR EFFECTOR PROTEIN 161-LIKE"/>
    <property type="match status" value="1"/>
</dbReference>
<dbReference type="CDD" id="cd09272">
    <property type="entry name" value="RNase_HI_RT_Ty1"/>
    <property type="match status" value="1"/>
</dbReference>
<dbReference type="InterPro" id="IPR043502">
    <property type="entry name" value="DNA/RNA_pol_sf"/>
</dbReference>
<dbReference type="Pfam" id="PF07727">
    <property type="entry name" value="RVT_2"/>
    <property type="match status" value="1"/>
</dbReference>
<dbReference type="OrthoDB" id="999682at2759"/>
<sequence length="449" mass="51544">MEMAICLQFENDLPKVFWAEVVNISVYLLNLLPTRTLVGKLLMKCDEVYTRCNVATLKPTSYEEAAKHDEWRATMIDEIKMIEKNSTWQLVDQPKNCKVVGVKWDYRTKLNPDGSVNKHKARFVVKGYFQQQGIDFSNTFAPHNWFIMSESEATWYIKKLDDEKQLIVSLYVDDLLVTGYNEVKYALEVLKKFKMENCKPIATPLVLNEKLSKSNNSEKADAFDYKSLIGNLLYFSATRLDIMYDASLLSRFMQAPSRTHYGATKKVMRYVKGTFNYGIWYLKNDSCKLEGYTDNDWVGNVDDCKSASGYVFSFGSGTFAWNSKKQDMVAQSSAEAKYVSTEVVANQAIWLRKILANLEQNTNKATVILVDNKSAIAITKNPVRHGRTKHMNVTFHAIREAERLGEISVRYCKSEDQVADVLTKAISRPRFEFLRTKLGVSQKNLNEEY</sequence>
<feature type="domain" description="Reverse transcriptase Ty1/copia-type" evidence="1">
    <location>
        <begin position="85"/>
        <end position="142"/>
    </location>
</feature>
<organism evidence="2 3">
    <name type="scientific">Gossypium australe</name>
    <dbReference type="NCBI Taxonomy" id="47621"/>
    <lineage>
        <taxon>Eukaryota</taxon>
        <taxon>Viridiplantae</taxon>
        <taxon>Streptophyta</taxon>
        <taxon>Embryophyta</taxon>
        <taxon>Tracheophyta</taxon>
        <taxon>Spermatophyta</taxon>
        <taxon>Magnoliopsida</taxon>
        <taxon>eudicotyledons</taxon>
        <taxon>Gunneridae</taxon>
        <taxon>Pentapetalae</taxon>
        <taxon>rosids</taxon>
        <taxon>malvids</taxon>
        <taxon>Malvales</taxon>
        <taxon>Malvaceae</taxon>
        <taxon>Malvoideae</taxon>
        <taxon>Gossypium</taxon>
    </lineage>
</organism>
<dbReference type="PANTHER" id="PTHR11439">
    <property type="entry name" value="GAG-POL-RELATED RETROTRANSPOSON"/>
    <property type="match status" value="1"/>
</dbReference>
<dbReference type="InterPro" id="IPR013103">
    <property type="entry name" value="RVT_2"/>
</dbReference>
<dbReference type="EMBL" id="SMMG02000006">
    <property type="protein sequence ID" value="KAA3469003.1"/>
    <property type="molecule type" value="Genomic_DNA"/>
</dbReference>
<evidence type="ECO:0000259" key="1">
    <source>
        <dbReference type="Pfam" id="PF07727"/>
    </source>
</evidence>
<proteinExistence type="predicted"/>
<comment type="caution">
    <text evidence="2">The sequence shown here is derived from an EMBL/GenBank/DDBJ whole genome shotgun (WGS) entry which is preliminary data.</text>
</comment>
<evidence type="ECO:0000313" key="2">
    <source>
        <dbReference type="EMBL" id="KAA3469003.1"/>
    </source>
</evidence>
<accession>A0A5B6VIV7</accession>